<sequence>MSDTTSLALVIARPQTPDWSGPAIPDDQVTWAPERVHVRRMERLEAILESSTEELYQIVDEFYPDASPQITEDITTMAGSIVDAFVDFTDVTANAQEGEATTLIRSVVHTFTRLVDEELRKYNRSAMLDLYGKLIVRIAPGLLAFMLRDLANMSLFDRVMEALHVGVYFLCAEMRDEEIAMEAAGIVTQPVAITMQAVDSESETEV</sequence>
<proteinExistence type="predicted"/>
<accession>A0AAE0N334</accession>
<evidence type="ECO:0000313" key="1">
    <source>
        <dbReference type="EMBL" id="KAK3368445.1"/>
    </source>
</evidence>
<dbReference type="AlphaFoldDB" id="A0AAE0N334"/>
<name>A0AAE0N334_9PEZI</name>
<dbReference type="Proteomes" id="UP001285441">
    <property type="component" value="Unassembled WGS sequence"/>
</dbReference>
<reference evidence="1" key="2">
    <citation type="submission" date="2023-06" db="EMBL/GenBank/DDBJ databases">
        <authorList>
            <consortium name="Lawrence Berkeley National Laboratory"/>
            <person name="Haridas S."/>
            <person name="Hensen N."/>
            <person name="Bonometti L."/>
            <person name="Westerberg I."/>
            <person name="Brannstrom I.O."/>
            <person name="Guillou S."/>
            <person name="Cros-Aarteil S."/>
            <person name="Calhoun S."/>
            <person name="Kuo A."/>
            <person name="Mondo S."/>
            <person name="Pangilinan J."/>
            <person name="Riley R."/>
            <person name="LaButti K."/>
            <person name="Andreopoulos B."/>
            <person name="Lipzen A."/>
            <person name="Chen C."/>
            <person name="Yanf M."/>
            <person name="Daum C."/>
            <person name="Ng V."/>
            <person name="Clum A."/>
            <person name="Steindorff A."/>
            <person name="Ohm R."/>
            <person name="Martin F."/>
            <person name="Silar P."/>
            <person name="Natvig D."/>
            <person name="Lalanne C."/>
            <person name="Gautier V."/>
            <person name="Ament-velasquez S.L."/>
            <person name="Kruys A."/>
            <person name="Hutchinson M.I."/>
            <person name="Powell A.J."/>
            <person name="Barry K."/>
            <person name="Miller A.N."/>
            <person name="Grigoriev I.V."/>
            <person name="Debuchy R."/>
            <person name="Gladieux P."/>
            <person name="Thoren M.H."/>
            <person name="Johannesson H."/>
        </authorList>
    </citation>
    <scope>NUCLEOTIDE SEQUENCE</scope>
    <source>
        <strain evidence="1">CBS 232.78</strain>
    </source>
</reference>
<organism evidence="1 2">
    <name type="scientific">Podospora didyma</name>
    <dbReference type="NCBI Taxonomy" id="330526"/>
    <lineage>
        <taxon>Eukaryota</taxon>
        <taxon>Fungi</taxon>
        <taxon>Dikarya</taxon>
        <taxon>Ascomycota</taxon>
        <taxon>Pezizomycotina</taxon>
        <taxon>Sordariomycetes</taxon>
        <taxon>Sordariomycetidae</taxon>
        <taxon>Sordariales</taxon>
        <taxon>Podosporaceae</taxon>
        <taxon>Podospora</taxon>
    </lineage>
</organism>
<keyword evidence="2" id="KW-1185">Reference proteome</keyword>
<dbReference type="EMBL" id="JAULSW010000010">
    <property type="protein sequence ID" value="KAK3368445.1"/>
    <property type="molecule type" value="Genomic_DNA"/>
</dbReference>
<protein>
    <submittedName>
        <fullName evidence="1">Uncharacterized protein</fullName>
    </submittedName>
</protein>
<evidence type="ECO:0000313" key="2">
    <source>
        <dbReference type="Proteomes" id="UP001285441"/>
    </source>
</evidence>
<gene>
    <name evidence="1" type="ORF">B0H63DRAFT_76271</name>
</gene>
<comment type="caution">
    <text evidence="1">The sequence shown here is derived from an EMBL/GenBank/DDBJ whole genome shotgun (WGS) entry which is preliminary data.</text>
</comment>
<reference evidence="1" key="1">
    <citation type="journal article" date="2023" name="Mol. Phylogenet. Evol.">
        <title>Genome-scale phylogeny and comparative genomics of the fungal order Sordariales.</title>
        <authorList>
            <person name="Hensen N."/>
            <person name="Bonometti L."/>
            <person name="Westerberg I."/>
            <person name="Brannstrom I.O."/>
            <person name="Guillou S."/>
            <person name="Cros-Aarteil S."/>
            <person name="Calhoun S."/>
            <person name="Haridas S."/>
            <person name="Kuo A."/>
            <person name="Mondo S."/>
            <person name="Pangilinan J."/>
            <person name="Riley R."/>
            <person name="LaButti K."/>
            <person name="Andreopoulos B."/>
            <person name="Lipzen A."/>
            <person name="Chen C."/>
            <person name="Yan M."/>
            <person name="Daum C."/>
            <person name="Ng V."/>
            <person name="Clum A."/>
            <person name="Steindorff A."/>
            <person name="Ohm R.A."/>
            <person name="Martin F."/>
            <person name="Silar P."/>
            <person name="Natvig D.O."/>
            <person name="Lalanne C."/>
            <person name="Gautier V."/>
            <person name="Ament-Velasquez S.L."/>
            <person name="Kruys A."/>
            <person name="Hutchinson M.I."/>
            <person name="Powell A.J."/>
            <person name="Barry K."/>
            <person name="Miller A.N."/>
            <person name="Grigoriev I.V."/>
            <person name="Debuchy R."/>
            <person name="Gladieux P."/>
            <person name="Hiltunen Thoren M."/>
            <person name="Johannesson H."/>
        </authorList>
    </citation>
    <scope>NUCLEOTIDE SEQUENCE</scope>
    <source>
        <strain evidence="1">CBS 232.78</strain>
    </source>
</reference>